<dbReference type="PROSITE" id="PS51257">
    <property type="entry name" value="PROKAR_LIPOPROTEIN"/>
    <property type="match status" value="1"/>
</dbReference>
<accession>A0A6L5Z0W0</accession>
<keyword evidence="1" id="KW-0732">Signal</keyword>
<dbReference type="RefSeq" id="WP_154446435.1">
    <property type="nucleotide sequence ID" value="NZ_WIND01000006.1"/>
</dbReference>
<sequence length="77" mass="7716">MKSSTSLVILALTLSACTQPPAPEISKGETATTTAASLNCDGGAGCEMTADTPQSPAGMHKRSTIGRAMMGLASAIF</sequence>
<comment type="caution">
    <text evidence="2">The sequence shown here is derived from an EMBL/GenBank/DDBJ whole genome shotgun (WGS) entry which is preliminary data.</text>
</comment>
<dbReference type="Proteomes" id="UP000474957">
    <property type="component" value="Unassembled WGS sequence"/>
</dbReference>
<feature type="signal peptide" evidence="1">
    <location>
        <begin position="1"/>
        <end position="18"/>
    </location>
</feature>
<dbReference type="AlphaFoldDB" id="A0A6L5Z0W0"/>
<proteinExistence type="predicted"/>
<name>A0A6L5Z0W0_9RHOB</name>
<feature type="chain" id="PRO_5027068993" description="Lipoprotein" evidence="1">
    <location>
        <begin position="19"/>
        <end position="77"/>
    </location>
</feature>
<keyword evidence="3" id="KW-1185">Reference proteome</keyword>
<protein>
    <recommendedName>
        <fullName evidence="4">Lipoprotein</fullName>
    </recommendedName>
</protein>
<evidence type="ECO:0000313" key="2">
    <source>
        <dbReference type="EMBL" id="MSU89949.1"/>
    </source>
</evidence>
<organism evidence="2 3">
    <name type="scientific">Halovulum marinum</name>
    <dbReference type="NCBI Taxonomy" id="2662447"/>
    <lineage>
        <taxon>Bacteria</taxon>
        <taxon>Pseudomonadati</taxon>
        <taxon>Pseudomonadota</taxon>
        <taxon>Alphaproteobacteria</taxon>
        <taxon>Rhodobacterales</taxon>
        <taxon>Paracoccaceae</taxon>
        <taxon>Halovulum</taxon>
    </lineage>
</organism>
<reference evidence="2 3" key="1">
    <citation type="submission" date="2019-10" db="EMBL/GenBank/DDBJ databases">
        <title>Cognatihalovulum marinum gen. nov. sp. nov., a new member of the family Rhodobacteraceae isolated from deep seawater of the Northwest Indian Ocean.</title>
        <authorList>
            <person name="Ruan C."/>
            <person name="Wang J."/>
            <person name="Zheng X."/>
            <person name="Song L."/>
            <person name="Zhu Y."/>
            <person name="Huang Y."/>
            <person name="Lu Z."/>
            <person name="Du W."/>
            <person name="Huang L."/>
            <person name="Dai X."/>
        </authorList>
    </citation>
    <scope>NUCLEOTIDE SEQUENCE [LARGE SCALE GENOMIC DNA]</scope>
    <source>
        <strain evidence="2 3">2CG4</strain>
    </source>
</reference>
<evidence type="ECO:0000256" key="1">
    <source>
        <dbReference type="SAM" id="SignalP"/>
    </source>
</evidence>
<evidence type="ECO:0008006" key="4">
    <source>
        <dbReference type="Google" id="ProtNLM"/>
    </source>
</evidence>
<dbReference type="EMBL" id="WIND01000006">
    <property type="protein sequence ID" value="MSU89949.1"/>
    <property type="molecule type" value="Genomic_DNA"/>
</dbReference>
<evidence type="ECO:0000313" key="3">
    <source>
        <dbReference type="Proteomes" id="UP000474957"/>
    </source>
</evidence>
<gene>
    <name evidence="2" type="ORF">GE300_10045</name>
</gene>